<dbReference type="SUPFAM" id="SSF69304">
    <property type="entry name" value="Tricorn protease N-terminal domain"/>
    <property type="match status" value="1"/>
</dbReference>
<feature type="chain" id="PRO_5026869158" description="Translocation protein TolB" evidence="2">
    <location>
        <begin position="35"/>
        <end position="304"/>
    </location>
</feature>
<evidence type="ECO:0000256" key="1">
    <source>
        <dbReference type="ARBA" id="ARBA00009820"/>
    </source>
</evidence>
<accession>A0A6L9L9P6</accession>
<keyword evidence="4" id="KW-1185">Reference proteome</keyword>
<proteinExistence type="inferred from homology"/>
<dbReference type="Proteomes" id="UP000474175">
    <property type="component" value="Unassembled WGS sequence"/>
</dbReference>
<dbReference type="EMBL" id="JAAFZH010000004">
    <property type="protein sequence ID" value="NDU95513.1"/>
    <property type="molecule type" value="Genomic_DNA"/>
</dbReference>
<feature type="signal peptide" evidence="2">
    <location>
        <begin position="1"/>
        <end position="34"/>
    </location>
</feature>
<dbReference type="InterPro" id="IPR011659">
    <property type="entry name" value="WD40"/>
</dbReference>
<dbReference type="Pfam" id="PF07676">
    <property type="entry name" value="PD40"/>
    <property type="match status" value="1"/>
</dbReference>
<evidence type="ECO:0000313" key="4">
    <source>
        <dbReference type="Proteomes" id="UP000474175"/>
    </source>
</evidence>
<dbReference type="InterPro" id="IPR011042">
    <property type="entry name" value="6-blade_b-propeller_TolB-like"/>
</dbReference>
<name>A0A6L9L9P6_9BACT</name>
<comment type="caution">
    <text evidence="3">The sequence shown here is derived from an EMBL/GenBank/DDBJ whole genome shotgun (WGS) entry which is preliminary data.</text>
</comment>
<protein>
    <recommendedName>
        <fullName evidence="5">Translocation protein TolB</fullName>
    </recommendedName>
</protein>
<comment type="similarity">
    <text evidence="1">Belongs to the TolB family.</text>
</comment>
<dbReference type="Gene3D" id="2.120.10.30">
    <property type="entry name" value="TolB, C-terminal domain"/>
    <property type="match status" value="1"/>
</dbReference>
<dbReference type="PANTHER" id="PTHR36842">
    <property type="entry name" value="PROTEIN TOLB HOMOLOG"/>
    <property type="match status" value="1"/>
</dbReference>
<organism evidence="3 4">
    <name type="scientific">Spirosoma terrae</name>
    <dbReference type="NCBI Taxonomy" id="1968276"/>
    <lineage>
        <taxon>Bacteria</taxon>
        <taxon>Pseudomonadati</taxon>
        <taxon>Bacteroidota</taxon>
        <taxon>Cytophagia</taxon>
        <taxon>Cytophagales</taxon>
        <taxon>Cytophagaceae</taxon>
        <taxon>Spirosoma</taxon>
    </lineage>
</organism>
<evidence type="ECO:0000256" key="2">
    <source>
        <dbReference type="SAM" id="SignalP"/>
    </source>
</evidence>
<gene>
    <name evidence="3" type="ORF">GK108_11565</name>
</gene>
<sequence length="304" mass="34391">MTSSKNRIIQLNSSVFRFLLAVCFVLKTTTDAYSQNPPETEIFLVELDLPNRSVSVPTNITQHKGYDNQPSFTPDGKALLYTSMRENNQTDIYRYDLKTQQTTQLTSTAESEYSPIITPTGNYFSVIRVEKDQTQRLWKFPVSGPAEPELMLKNVKPVGYHCWLNQDWLALFILGKPNTLQLAQVSTGDTIRIEGNIGRSLQKVPGREAVSFVYKESPNNWQIRQLNWKGRQISPLVKTLEGSEDFVWTSDGTLLMCQGSALYFYKPNVTSSWMQLADFSSSGIKQLTRLAIDPKGKTLALVSQ</sequence>
<dbReference type="AlphaFoldDB" id="A0A6L9L9P6"/>
<reference evidence="3 4" key="1">
    <citation type="submission" date="2020-02" db="EMBL/GenBank/DDBJ databases">
        <title>Draft genome sequence of two Spirosoma agri KCTC 52727 and Spirosoma terrae KCTC 52035.</title>
        <authorList>
            <person name="Rojas J."/>
            <person name="Ambika Manirajan B."/>
            <person name="Suarez C."/>
            <person name="Ratering S."/>
            <person name="Schnell S."/>
        </authorList>
    </citation>
    <scope>NUCLEOTIDE SEQUENCE [LARGE SCALE GENOMIC DNA]</scope>
    <source>
        <strain evidence="3 4">KCTC 52035</strain>
    </source>
</reference>
<keyword evidence="2" id="KW-0732">Signal</keyword>
<evidence type="ECO:0000313" key="3">
    <source>
        <dbReference type="EMBL" id="NDU95513.1"/>
    </source>
</evidence>
<evidence type="ECO:0008006" key="5">
    <source>
        <dbReference type="Google" id="ProtNLM"/>
    </source>
</evidence>